<evidence type="ECO:0000256" key="8">
    <source>
        <dbReference type="ARBA" id="ARBA00022723"/>
    </source>
</evidence>
<gene>
    <name evidence="12 14" type="primary">rlmN</name>
    <name evidence="14" type="ORF">COY66_01125</name>
</gene>
<dbReference type="PANTHER" id="PTHR30544">
    <property type="entry name" value="23S RRNA METHYLTRANSFERASE"/>
    <property type="match status" value="1"/>
</dbReference>
<comment type="similarity">
    <text evidence="12">Belongs to the radical SAM superfamily. RlmN family.</text>
</comment>
<dbReference type="HAMAP" id="MF_01849">
    <property type="entry name" value="RNA_methyltr_RlmN"/>
    <property type="match status" value="1"/>
</dbReference>
<evidence type="ECO:0000256" key="10">
    <source>
        <dbReference type="ARBA" id="ARBA00023014"/>
    </source>
</evidence>
<proteinExistence type="inferred from homology"/>
<evidence type="ECO:0000256" key="12">
    <source>
        <dbReference type="HAMAP-Rule" id="MF_01849"/>
    </source>
</evidence>
<dbReference type="GO" id="GO:0019843">
    <property type="term" value="F:rRNA binding"/>
    <property type="evidence" value="ECO:0007669"/>
    <property type="project" value="UniProtKB-UniRule"/>
</dbReference>
<protein>
    <recommendedName>
        <fullName evidence="12">Probable dual-specificity RNA methyltransferase RlmN</fullName>
        <ecNumber evidence="12">2.1.1.192</ecNumber>
    </recommendedName>
    <alternativeName>
        <fullName evidence="12">23S rRNA (adenine(2503)-C(2))-methyltransferase</fullName>
    </alternativeName>
    <alternativeName>
        <fullName evidence="12">23S rRNA m2A2503 methyltransferase</fullName>
    </alternativeName>
    <alternativeName>
        <fullName evidence="12">Ribosomal RNA large subunit methyltransferase N</fullName>
    </alternativeName>
    <alternativeName>
        <fullName evidence="12">tRNA (adenine(37)-C(2))-methyltransferase</fullName>
    </alternativeName>
    <alternativeName>
        <fullName evidence="12">tRNA m2A37 methyltransferase</fullName>
    </alternativeName>
</protein>
<evidence type="ECO:0000313" key="14">
    <source>
        <dbReference type="EMBL" id="PIY97138.1"/>
    </source>
</evidence>
<organism evidence="14 15">
    <name type="scientific">Candidatus Kerfeldbacteria bacterium CG_4_10_14_0_8_um_filter_42_10</name>
    <dbReference type="NCBI Taxonomy" id="2014248"/>
    <lineage>
        <taxon>Bacteria</taxon>
        <taxon>Candidatus Kerfeldiibacteriota</taxon>
    </lineage>
</organism>
<dbReference type="Proteomes" id="UP000230779">
    <property type="component" value="Unassembled WGS sequence"/>
</dbReference>
<dbReference type="EC" id="2.1.1.192" evidence="12"/>
<dbReference type="InterPro" id="IPR027492">
    <property type="entry name" value="RNA_MTrfase_RlmN"/>
</dbReference>
<dbReference type="GO" id="GO:0002935">
    <property type="term" value="F:tRNA (adenine(37)-C2)-methyltransferase activity"/>
    <property type="evidence" value="ECO:0007669"/>
    <property type="project" value="UniProtKB-UniRule"/>
</dbReference>
<evidence type="ECO:0000256" key="2">
    <source>
        <dbReference type="ARBA" id="ARBA00022485"/>
    </source>
</evidence>
<accession>A0A2M7RK63</accession>
<keyword evidence="9 12" id="KW-0408">Iron</keyword>
<dbReference type="SUPFAM" id="SSF102114">
    <property type="entry name" value="Radical SAM enzymes"/>
    <property type="match status" value="1"/>
</dbReference>
<comment type="catalytic activity">
    <reaction evidence="12">
        <text>adenosine(37) in tRNA + 2 reduced [2Fe-2S]-[ferredoxin] + 2 S-adenosyl-L-methionine = 2-methyladenosine(37) in tRNA + 5'-deoxyadenosine + L-methionine + 2 oxidized [2Fe-2S]-[ferredoxin] + S-adenosyl-L-homocysteine</text>
        <dbReference type="Rhea" id="RHEA:43332"/>
        <dbReference type="Rhea" id="RHEA-COMP:10000"/>
        <dbReference type="Rhea" id="RHEA-COMP:10001"/>
        <dbReference type="Rhea" id="RHEA-COMP:10162"/>
        <dbReference type="Rhea" id="RHEA-COMP:10485"/>
        <dbReference type="ChEBI" id="CHEBI:17319"/>
        <dbReference type="ChEBI" id="CHEBI:33737"/>
        <dbReference type="ChEBI" id="CHEBI:33738"/>
        <dbReference type="ChEBI" id="CHEBI:57844"/>
        <dbReference type="ChEBI" id="CHEBI:57856"/>
        <dbReference type="ChEBI" id="CHEBI:59789"/>
        <dbReference type="ChEBI" id="CHEBI:74411"/>
        <dbReference type="ChEBI" id="CHEBI:74497"/>
        <dbReference type="EC" id="2.1.1.192"/>
    </reaction>
</comment>
<comment type="miscellaneous">
    <text evidence="12">Reaction proceeds by a ping-pong mechanism involving intermediate methylation of a conserved cysteine residue.</text>
</comment>
<keyword evidence="5 12" id="KW-0489">Methyltransferase</keyword>
<feature type="active site" description="S-methylcysteine intermediate" evidence="12">
    <location>
        <position position="327"/>
    </location>
</feature>
<feature type="active site" description="Proton acceptor" evidence="12">
    <location>
        <position position="81"/>
    </location>
</feature>
<evidence type="ECO:0000256" key="7">
    <source>
        <dbReference type="ARBA" id="ARBA00022691"/>
    </source>
</evidence>
<keyword evidence="10 12" id="KW-0411">Iron-sulfur</keyword>
<evidence type="ECO:0000256" key="1">
    <source>
        <dbReference type="ARBA" id="ARBA00004496"/>
    </source>
</evidence>
<comment type="caution">
    <text evidence="14">The sequence shown here is derived from an EMBL/GenBank/DDBJ whole genome shotgun (WGS) entry which is preliminary data.</text>
</comment>
<feature type="binding site" evidence="12">
    <location>
        <position position="109"/>
    </location>
    <ligand>
        <name>[4Fe-4S] cluster</name>
        <dbReference type="ChEBI" id="CHEBI:49883"/>
        <note>4Fe-4S-S-AdoMet</note>
    </ligand>
</feature>
<comment type="catalytic activity">
    <reaction evidence="12">
        <text>adenosine(2503) in 23S rRNA + 2 reduced [2Fe-2S]-[ferredoxin] + 2 S-adenosyl-L-methionine = 2-methyladenosine(2503) in 23S rRNA + 5'-deoxyadenosine + L-methionine + 2 oxidized [2Fe-2S]-[ferredoxin] + S-adenosyl-L-homocysteine</text>
        <dbReference type="Rhea" id="RHEA:42916"/>
        <dbReference type="Rhea" id="RHEA-COMP:10000"/>
        <dbReference type="Rhea" id="RHEA-COMP:10001"/>
        <dbReference type="Rhea" id="RHEA-COMP:10152"/>
        <dbReference type="Rhea" id="RHEA-COMP:10282"/>
        <dbReference type="ChEBI" id="CHEBI:17319"/>
        <dbReference type="ChEBI" id="CHEBI:33737"/>
        <dbReference type="ChEBI" id="CHEBI:33738"/>
        <dbReference type="ChEBI" id="CHEBI:57844"/>
        <dbReference type="ChEBI" id="CHEBI:57856"/>
        <dbReference type="ChEBI" id="CHEBI:59789"/>
        <dbReference type="ChEBI" id="CHEBI:74411"/>
        <dbReference type="ChEBI" id="CHEBI:74497"/>
        <dbReference type="EC" id="2.1.1.192"/>
    </reaction>
</comment>
<feature type="binding site" evidence="12">
    <location>
        <position position="102"/>
    </location>
    <ligand>
        <name>[4Fe-4S] cluster</name>
        <dbReference type="ChEBI" id="CHEBI:49883"/>
        <note>4Fe-4S-S-AdoMet</note>
    </ligand>
</feature>
<dbReference type="GO" id="GO:0070475">
    <property type="term" value="P:rRNA base methylation"/>
    <property type="evidence" value="ECO:0007669"/>
    <property type="project" value="UniProtKB-UniRule"/>
</dbReference>
<dbReference type="InterPro" id="IPR007197">
    <property type="entry name" value="rSAM"/>
</dbReference>
<dbReference type="SMART" id="SM00729">
    <property type="entry name" value="Elp3"/>
    <property type="match status" value="1"/>
</dbReference>
<evidence type="ECO:0000259" key="13">
    <source>
        <dbReference type="PROSITE" id="PS51918"/>
    </source>
</evidence>
<dbReference type="GO" id="GO:0070040">
    <property type="term" value="F:rRNA (adenine(2503)-C2-)-methyltransferase activity"/>
    <property type="evidence" value="ECO:0007669"/>
    <property type="project" value="UniProtKB-UniRule"/>
</dbReference>
<keyword evidence="11 12" id="KW-1015">Disulfide bond</keyword>
<dbReference type="CDD" id="cd01335">
    <property type="entry name" value="Radical_SAM"/>
    <property type="match status" value="1"/>
</dbReference>
<dbReference type="GO" id="GO:0051539">
    <property type="term" value="F:4 iron, 4 sulfur cluster binding"/>
    <property type="evidence" value="ECO:0007669"/>
    <property type="project" value="UniProtKB-UniRule"/>
</dbReference>
<feature type="binding site" evidence="12">
    <location>
        <begin position="207"/>
        <end position="209"/>
    </location>
    <ligand>
        <name>S-adenosyl-L-methionine</name>
        <dbReference type="ChEBI" id="CHEBI:59789"/>
    </ligand>
</feature>
<dbReference type="NCBIfam" id="TIGR00048">
    <property type="entry name" value="rRNA_mod_RlmN"/>
    <property type="match status" value="1"/>
</dbReference>
<dbReference type="GO" id="GO:0030488">
    <property type="term" value="P:tRNA methylation"/>
    <property type="evidence" value="ECO:0007669"/>
    <property type="project" value="UniProtKB-UniRule"/>
</dbReference>
<comment type="function">
    <text evidence="12">Specifically methylates position 2 of adenine 2503 in 23S rRNA and position 2 of adenine 37 in tRNAs.</text>
</comment>
<dbReference type="GO" id="GO:0046872">
    <property type="term" value="F:metal ion binding"/>
    <property type="evidence" value="ECO:0007669"/>
    <property type="project" value="UniProtKB-KW"/>
</dbReference>
<dbReference type="InterPro" id="IPR004383">
    <property type="entry name" value="rRNA_lsu_MTrfase_RlmN/Cfr"/>
</dbReference>
<dbReference type="GO" id="GO:0005737">
    <property type="term" value="C:cytoplasm"/>
    <property type="evidence" value="ECO:0007669"/>
    <property type="project" value="UniProtKB-SubCell"/>
</dbReference>
<dbReference type="PIRSF" id="PIRSF006004">
    <property type="entry name" value="CHP00048"/>
    <property type="match status" value="1"/>
</dbReference>
<dbReference type="InterPro" id="IPR058240">
    <property type="entry name" value="rSAM_sf"/>
</dbReference>
<dbReference type="Gene3D" id="3.20.20.70">
    <property type="entry name" value="Aldolase class I"/>
    <property type="match status" value="1"/>
</dbReference>
<dbReference type="GO" id="GO:0000049">
    <property type="term" value="F:tRNA binding"/>
    <property type="evidence" value="ECO:0007669"/>
    <property type="project" value="UniProtKB-UniRule"/>
</dbReference>
<dbReference type="SFLD" id="SFLDF00275">
    <property type="entry name" value="adenosine_C2_methyltransferase"/>
    <property type="match status" value="1"/>
</dbReference>
<keyword evidence="6 12" id="KW-0808">Transferase</keyword>
<reference evidence="14 15" key="1">
    <citation type="submission" date="2017-09" db="EMBL/GenBank/DDBJ databases">
        <title>Depth-based differentiation of microbial function through sediment-hosted aquifers and enrichment of novel symbionts in the deep terrestrial subsurface.</title>
        <authorList>
            <person name="Probst A.J."/>
            <person name="Ladd B."/>
            <person name="Jarett J.K."/>
            <person name="Geller-Mcgrath D.E."/>
            <person name="Sieber C.M."/>
            <person name="Emerson J.B."/>
            <person name="Anantharaman K."/>
            <person name="Thomas B.C."/>
            <person name="Malmstrom R."/>
            <person name="Stieglmeier M."/>
            <person name="Klingl A."/>
            <person name="Woyke T."/>
            <person name="Ryan C.M."/>
            <person name="Banfield J.F."/>
        </authorList>
    </citation>
    <scope>NUCLEOTIDE SEQUENCE [LARGE SCALE GENOMIC DNA]</scope>
    <source>
        <strain evidence="14">CG_4_10_14_0_8_um_filter_42_10</strain>
    </source>
</reference>
<dbReference type="SFLD" id="SFLDS00029">
    <property type="entry name" value="Radical_SAM"/>
    <property type="match status" value="1"/>
</dbReference>
<evidence type="ECO:0000256" key="9">
    <source>
        <dbReference type="ARBA" id="ARBA00023004"/>
    </source>
</evidence>
<dbReference type="FunFam" id="3.20.20.70:FF:000014">
    <property type="entry name" value="Probable dual-specificity RNA methyltransferase RlmN"/>
    <property type="match status" value="1"/>
</dbReference>
<comment type="caution">
    <text evidence="12">Lacks conserved residue(s) required for the propagation of feature annotation.</text>
</comment>
<dbReference type="Pfam" id="PF04055">
    <property type="entry name" value="Radical_SAM"/>
    <property type="match status" value="1"/>
</dbReference>
<evidence type="ECO:0000256" key="6">
    <source>
        <dbReference type="ARBA" id="ARBA00022679"/>
    </source>
</evidence>
<dbReference type="EMBL" id="PFMD01000012">
    <property type="protein sequence ID" value="PIY97138.1"/>
    <property type="molecule type" value="Genomic_DNA"/>
</dbReference>
<comment type="subcellular location">
    <subcellularLocation>
        <location evidence="1 12">Cytoplasm</location>
    </subcellularLocation>
</comment>
<keyword evidence="8 12" id="KW-0479">Metal-binding</keyword>
<keyword evidence="4 12" id="KW-0698">rRNA processing</keyword>
<evidence type="ECO:0000313" key="15">
    <source>
        <dbReference type="Proteomes" id="UP000230779"/>
    </source>
</evidence>
<name>A0A2M7RK63_9BACT</name>
<keyword evidence="7 12" id="KW-0949">S-adenosyl-L-methionine</keyword>
<comment type="cofactor">
    <cofactor evidence="12">
        <name>[4Fe-4S] cluster</name>
        <dbReference type="ChEBI" id="CHEBI:49883"/>
    </cofactor>
    <text evidence="12">Binds 1 [4Fe-4S] cluster. The cluster is coordinated with 3 cysteines and an exchangeable S-adenosyl-L-methionine.</text>
</comment>
<feature type="binding site" evidence="12">
    <location>
        <begin position="152"/>
        <end position="153"/>
    </location>
    <ligand>
        <name>S-adenosyl-L-methionine</name>
        <dbReference type="ChEBI" id="CHEBI:59789"/>
    </ligand>
</feature>
<dbReference type="SFLD" id="SFLDG01062">
    <property type="entry name" value="methyltransferase_(Class_A)"/>
    <property type="match status" value="1"/>
</dbReference>
<evidence type="ECO:0000256" key="11">
    <source>
        <dbReference type="ARBA" id="ARBA00023157"/>
    </source>
</evidence>
<keyword evidence="12" id="KW-0819">tRNA processing</keyword>
<evidence type="ECO:0000256" key="3">
    <source>
        <dbReference type="ARBA" id="ARBA00022490"/>
    </source>
</evidence>
<dbReference type="PANTHER" id="PTHR30544:SF5">
    <property type="entry name" value="RADICAL SAM CORE DOMAIN-CONTAINING PROTEIN"/>
    <property type="match status" value="1"/>
</dbReference>
<feature type="domain" description="Radical SAM core" evidence="13">
    <location>
        <begin position="88"/>
        <end position="321"/>
    </location>
</feature>
<dbReference type="AlphaFoldDB" id="A0A2M7RK63"/>
<dbReference type="InterPro" id="IPR013785">
    <property type="entry name" value="Aldolase_TIM"/>
</dbReference>
<keyword evidence="3 12" id="KW-0963">Cytoplasm</keyword>
<feature type="binding site" evidence="12">
    <location>
        <position position="286"/>
    </location>
    <ligand>
        <name>S-adenosyl-L-methionine</name>
        <dbReference type="ChEBI" id="CHEBI:59789"/>
    </ligand>
</feature>
<keyword evidence="2 12" id="KW-0004">4Fe-4S</keyword>
<feature type="binding site" evidence="12">
    <location>
        <position position="184"/>
    </location>
    <ligand>
        <name>S-adenosyl-L-methionine</name>
        <dbReference type="ChEBI" id="CHEBI:59789"/>
    </ligand>
</feature>
<feature type="binding site" evidence="12">
    <location>
        <position position="106"/>
    </location>
    <ligand>
        <name>[4Fe-4S] cluster</name>
        <dbReference type="ChEBI" id="CHEBI:49883"/>
        <note>4Fe-4S-S-AdoMet</note>
    </ligand>
</feature>
<dbReference type="InterPro" id="IPR040072">
    <property type="entry name" value="Methyltransferase_A"/>
</dbReference>
<evidence type="ECO:0000256" key="4">
    <source>
        <dbReference type="ARBA" id="ARBA00022552"/>
    </source>
</evidence>
<dbReference type="PROSITE" id="PS51918">
    <property type="entry name" value="RADICAL_SAM"/>
    <property type="match status" value="1"/>
</dbReference>
<dbReference type="InterPro" id="IPR006638">
    <property type="entry name" value="Elp3/MiaA/NifB-like_rSAM"/>
</dbReference>
<evidence type="ECO:0000256" key="5">
    <source>
        <dbReference type="ARBA" id="ARBA00022603"/>
    </source>
</evidence>
<sequence>MNLNNLEKTLNPYPSFRLKQAKEAVYVNLIDNWNKASNLPKELRGALNQECPLDIKAEIIESKDKQTAKALVYFVDGFAVETVLMRHKDGRNTVCVSSQIGCPLACAFCATGEQKLTRNLSAAEITEQVILWARKLKQKNNRVDGVVFMGMGEPFLNYDEVLKAIRVLNSQEGLNIGARHISISTSGLTEGIAKLAKESLQVNLAISLHAPNNQLRAILMPINRKYNVEKVLAAVKNYIAETRRRVMVEYLMLGGLNDSEKEAQELASVLKQGLEKLFFVNLISYNSTGKFKPSTQATIDRFKLILEKEKISVVQRFRFGRDIEGACGQLKGRKMA</sequence>